<dbReference type="PANTHER" id="PTHR35370">
    <property type="entry name" value="CYTOPLASMIC PROTEIN-RELATED-RELATED"/>
    <property type="match status" value="1"/>
</dbReference>
<protein>
    <recommendedName>
        <fullName evidence="4">Type VI secretion system baseplate subunit TssF</fullName>
    </recommendedName>
</protein>
<reference evidence="2 3" key="3">
    <citation type="submission" date="2017-03" db="EMBL/GenBank/DDBJ databases">
        <authorList>
            <person name="Afonso C.L."/>
            <person name="Miller P.J."/>
            <person name="Scott M.A."/>
            <person name="Spackman E."/>
            <person name="Goraichik I."/>
            <person name="Dimitrov K.M."/>
            <person name="Suarez D.L."/>
            <person name="Swayne D.E."/>
        </authorList>
    </citation>
    <scope>NUCLEOTIDE SEQUENCE [LARGE SCALE GENOMIC DNA]</scope>
    <source>
        <strain evidence="2">PRJEB14757</strain>
    </source>
</reference>
<dbReference type="AlphaFoldDB" id="L0R5L6"/>
<sequence>MYSRYYQNELDKLRNLAREFAQAHPAAAPMLARESVDPDVERLLEGTAFLTGHIQQKIDDDFPEIIHGLMDILYPHYMRPVPAISIVSFFPKPSLMESVHVPSGTFLGTEKKTTFSVNSGHATTLKCIHSK</sequence>
<dbReference type="Proteomes" id="UP000191931">
    <property type="component" value="Unassembled WGS sequence"/>
</dbReference>
<dbReference type="PANTHER" id="PTHR35370:SF1">
    <property type="entry name" value="TYPE VI SECRETION SYSTEM COMPONENT TSSF1"/>
    <property type="match status" value="1"/>
</dbReference>
<dbReference type="OrthoDB" id="9763676at2"/>
<gene>
    <name evidence="1" type="ORF">DEMABW1_80211</name>
    <name evidence="2" type="ORF">MTBBW1_80211</name>
</gene>
<keyword evidence="3" id="KW-1185">Reference proteome</keyword>
<dbReference type="InterPro" id="IPR010272">
    <property type="entry name" value="T6SS_TssF"/>
</dbReference>
<dbReference type="Pfam" id="PF05947">
    <property type="entry name" value="T6SS_TssF"/>
    <property type="match status" value="1"/>
</dbReference>
<evidence type="ECO:0008006" key="4">
    <source>
        <dbReference type="Google" id="ProtNLM"/>
    </source>
</evidence>
<reference evidence="1" key="1">
    <citation type="submission" date="2012-10" db="EMBL/GenBank/DDBJ databases">
        <authorList>
            <person name="Lefevre C."/>
        </authorList>
    </citation>
    <scope>NUCLEOTIDE SEQUENCE</scope>
    <source>
        <strain evidence="1">BW-1</strain>
    </source>
</reference>
<organism evidence="1">
    <name type="scientific">Desulfamplus magnetovallimortis</name>
    <dbReference type="NCBI Taxonomy" id="1246637"/>
    <lineage>
        <taxon>Bacteria</taxon>
        <taxon>Pseudomonadati</taxon>
        <taxon>Thermodesulfobacteriota</taxon>
        <taxon>Desulfobacteria</taxon>
        <taxon>Desulfobacterales</taxon>
        <taxon>Desulfobacteraceae</taxon>
        <taxon>Desulfamplus</taxon>
    </lineage>
</organism>
<evidence type="ECO:0000313" key="1">
    <source>
        <dbReference type="EMBL" id="CCO06817.1"/>
    </source>
</evidence>
<dbReference type="EMBL" id="HF547348">
    <property type="protein sequence ID" value="CCO06817.1"/>
    <property type="molecule type" value="Genomic_DNA"/>
</dbReference>
<evidence type="ECO:0000313" key="2">
    <source>
        <dbReference type="EMBL" id="SLM32868.1"/>
    </source>
</evidence>
<dbReference type="EMBL" id="FWEV01000325">
    <property type="protein sequence ID" value="SLM32868.1"/>
    <property type="molecule type" value="Genomic_DNA"/>
</dbReference>
<evidence type="ECO:0000313" key="3">
    <source>
        <dbReference type="Proteomes" id="UP000191931"/>
    </source>
</evidence>
<dbReference type="STRING" id="1246637.MTBBW1_80211"/>
<name>L0R5L6_9BACT</name>
<proteinExistence type="predicted"/>
<reference evidence="1" key="2">
    <citation type="submission" date="2012-12" db="EMBL/GenBank/DDBJ databases">
        <title>Region harboring genes involved in magnetosome formation of Candidatus Desulfamplus magnetosmortis.</title>
        <authorList>
            <person name="Lefevre C.T."/>
            <person name="Bazylinski D.A."/>
        </authorList>
    </citation>
    <scope>NUCLEOTIDE SEQUENCE</scope>
    <source>
        <strain evidence="1">BW-1</strain>
    </source>
</reference>
<accession>L0R5L6</accession>